<evidence type="ECO:0000313" key="1">
    <source>
        <dbReference type="EMBL" id="MDG3497029.1"/>
    </source>
</evidence>
<accession>A0A9X4MCJ0</accession>
<dbReference type="AlphaFoldDB" id="A0A9X4MCJ0"/>
<evidence type="ECO:0000313" key="2">
    <source>
        <dbReference type="Proteomes" id="UP001152872"/>
    </source>
</evidence>
<proteinExistence type="predicted"/>
<gene>
    <name evidence="1" type="ORF">FEV09_21035</name>
</gene>
<keyword evidence="2" id="KW-1185">Reference proteome</keyword>
<name>A0A9X4MCJ0_9CYAN</name>
<organism evidence="1 2">
    <name type="scientific">Pseudanabaena catenata USMAC16</name>
    <dbReference type="NCBI Taxonomy" id="1855837"/>
    <lineage>
        <taxon>Bacteria</taxon>
        <taxon>Bacillati</taxon>
        <taxon>Cyanobacteriota</taxon>
        <taxon>Cyanophyceae</taxon>
        <taxon>Pseudanabaenales</taxon>
        <taxon>Pseudanabaenaceae</taxon>
        <taxon>Pseudanabaena</taxon>
    </lineage>
</organism>
<dbReference type="EMBL" id="VBTY01000265">
    <property type="protein sequence ID" value="MDG3497029.1"/>
    <property type="molecule type" value="Genomic_DNA"/>
</dbReference>
<dbReference type="RefSeq" id="WP_233424401.1">
    <property type="nucleotide sequence ID" value="NZ_VBTY01000265.1"/>
</dbReference>
<dbReference type="Proteomes" id="UP001152872">
    <property type="component" value="Unassembled WGS sequence"/>
</dbReference>
<comment type="caution">
    <text evidence="1">The sequence shown here is derived from an EMBL/GenBank/DDBJ whole genome shotgun (WGS) entry which is preliminary data.</text>
</comment>
<reference evidence="1" key="1">
    <citation type="submission" date="2019-05" db="EMBL/GenBank/DDBJ databases">
        <title>Whole genome sequencing of Pseudanabaena catenata USMAC16.</title>
        <authorList>
            <person name="Khan Z."/>
            <person name="Omar W.M."/>
            <person name="Convey P."/>
            <person name="Merican F."/>
            <person name="Najimudin N."/>
        </authorList>
    </citation>
    <scope>NUCLEOTIDE SEQUENCE</scope>
    <source>
        <strain evidence="1">USMAC16</strain>
    </source>
</reference>
<sequence>MPTSMGFVVEAWFYNSTPEIILELLCSALTLAGFTGASTLTPQTISWNCVTLEQHKVFVALSSRTENHIVVTVKARTSWSEGYSAFEQAFIYLLSHRQNIQLAELILSTRNPEPYPFLTHSFHRGSFPPTIVNLDENRITQRGESDYWVKWGPELHFIADEVFERTVVNVDTLAHSLDAAIISLEGGILLDCGWTKEFTLPQKVSSF</sequence>
<protein>
    <submittedName>
        <fullName evidence="1">Uncharacterized protein</fullName>
    </submittedName>
</protein>